<keyword evidence="1" id="KW-1133">Transmembrane helix</keyword>
<reference evidence="2 3" key="1">
    <citation type="submission" date="2020-07" db="EMBL/GenBank/DDBJ databases">
        <authorList>
            <person name="Feng X."/>
        </authorList>
    </citation>
    <scope>NUCLEOTIDE SEQUENCE [LARGE SCALE GENOMIC DNA]</scope>
    <source>
        <strain evidence="2 3">JCM14086</strain>
    </source>
</reference>
<proteinExistence type="predicted"/>
<feature type="transmembrane region" description="Helical" evidence="1">
    <location>
        <begin position="112"/>
        <end position="131"/>
    </location>
</feature>
<dbReference type="RefSeq" id="WP_185692465.1">
    <property type="nucleotide sequence ID" value="NZ_JACHVA010000075.1"/>
</dbReference>
<organism evidence="2 3">
    <name type="scientific">Puniceicoccus vermicola</name>
    <dbReference type="NCBI Taxonomy" id="388746"/>
    <lineage>
        <taxon>Bacteria</taxon>
        <taxon>Pseudomonadati</taxon>
        <taxon>Verrucomicrobiota</taxon>
        <taxon>Opitutia</taxon>
        <taxon>Puniceicoccales</taxon>
        <taxon>Puniceicoccaceae</taxon>
        <taxon>Puniceicoccus</taxon>
    </lineage>
</organism>
<keyword evidence="1" id="KW-0812">Transmembrane</keyword>
<dbReference type="Proteomes" id="UP000525652">
    <property type="component" value="Unassembled WGS sequence"/>
</dbReference>
<evidence type="ECO:0000256" key="1">
    <source>
        <dbReference type="SAM" id="Phobius"/>
    </source>
</evidence>
<sequence>MSSNKEIWESYTRYTKDLTEYSRKLGFAGVAIFWILKNPDGSFSVLMKIALIFFILFFVFDIAQSYVGSRRRLEWNQSEEQKMFAKYETIDGEYHWPRELDIPAQRYFRLKVGALISAYSLIVAEMMLRFVQ</sequence>
<gene>
    <name evidence="2" type="ORF">H5P30_08205</name>
</gene>
<dbReference type="EMBL" id="JACHVA010000075">
    <property type="protein sequence ID" value="MBC2601757.1"/>
    <property type="molecule type" value="Genomic_DNA"/>
</dbReference>
<feature type="transmembrane region" description="Helical" evidence="1">
    <location>
        <begin position="21"/>
        <end position="37"/>
    </location>
</feature>
<dbReference type="AlphaFoldDB" id="A0A7X1AXM8"/>
<evidence type="ECO:0000313" key="2">
    <source>
        <dbReference type="EMBL" id="MBC2601757.1"/>
    </source>
</evidence>
<keyword evidence="1" id="KW-0472">Membrane</keyword>
<feature type="transmembrane region" description="Helical" evidence="1">
    <location>
        <begin position="43"/>
        <end position="63"/>
    </location>
</feature>
<comment type="caution">
    <text evidence="2">The sequence shown here is derived from an EMBL/GenBank/DDBJ whole genome shotgun (WGS) entry which is preliminary data.</text>
</comment>
<name>A0A7X1AXM8_9BACT</name>
<accession>A0A7X1AXM8</accession>
<evidence type="ECO:0000313" key="3">
    <source>
        <dbReference type="Proteomes" id="UP000525652"/>
    </source>
</evidence>
<protein>
    <submittedName>
        <fullName evidence="2">Uncharacterized protein</fullName>
    </submittedName>
</protein>
<keyword evidence="3" id="KW-1185">Reference proteome</keyword>